<dbReference type="PANTHER" id="PTHR30466">
    <property type="entry name" value="FLAVIN REDUCTASE"/>
    <property type="match status" value="1"/>
</dbReference>
<name>A0A1I3ZX81_9GAMM</name>
<evidence type="ECO:0000313" key="4">
    <source>
        <dbReference type="Proteomes" id="UP000198841"/>
    </source>
</evidence>
<gene>
    <name evidence="3" type="ORF">SAMN05518863_107211</name>
</gene>
<proteinExistence type="predicted"/>
<reference evidence="3 4" key="1">
    <citation type="submission" date="2016-10" db="EMBL/GenBank/DDBJ databases">
        <authorList>
            <person name="Varghese N."/>
            <person name="Submissions S."/>
        </authorList>
    </citation>
    <scope>NUCLEOTIDE SEQUENCE [LARGE SCALE GENOMIC DNA]</scope>
    <source>
        <strain evidence="3 4">YR512</strain>
    </source>
</reference>
<dbReference type="SUPFAM" id="SSF50475">
    <property type="entry name" value="FMN-binding split barrel"/>
    <property type="match status" value="1"/>
</dbReference>
<evidence type="ECO:0000313" key="3">
    <source>
        <dbReference type="EMBL" id="SFK48291.1"/>
    </source>
</evidence>
<dbReference type="Gene3D" id="2.30.110.10">
    <property type="entry name" value="Electron Transport, Fmn-binding Protein, Chain A"/>
    <property type="match status" value="1"/>
</dbReference>
<dbReference type="InterPro" id="IPR002563">
    <property type="entry name" value="Flavin_Rdtase-like_dom"/>
</dbReference>
<dbReference type="PANTHER" id="PTHR30466:SF1">
    <property type="entry name" value="FMN REDUCTASE (NADH) RUTF"/>
    <property type="match status" value="1"/>
</dbReference>
<dbReference type="EMBL" id="FOSD01000007">
    <property type="protein sequence ID" value="SFK48291.1"/>
    <property type="molecule type" value="Genomic_DNA"/>
</dbReference>
<comment type="caution">
    <text evidence="3">The sequence shown here is derived from an EMBL/GenBank/DDBJ whole genome shotgun (WGS) entry which is preliminary data.</text>
</comment>
<keyword evidence="1" id="KW-0560">Oxidoreductase</keyword>
<dbReference type="SMART" id="SM00903">
    <property type="entry name" value="Flavin_Reduct"/>
    <property type="match status" value="1"/>
</dbReference>
<dbReference type="Proteomes" id="UP000198841">
    <property type="component" value="Unassembled WGS sequence"/>
</dbReference>
<keyword evidence="4" id="KW-1185">Reference proteome</keyword>
<protein>
    <submittedName>
        <fullName evidence="3">Flavin reductase</fullName>
    </submittedName>
</protein>
<dbReference type="Pfam" id="PF01613">
    <property type="entry name" value="Flavin_Reduct"/>
    <property type="match status" value="1"/>
</dbReference>
<evidence type="ECO:0000256" key="1">
    <source>
        <dbReference type="ARBA" id="ARBA00023002"/>
    </source>
</evidence>
<organism evidence="3 4">
    <name type="scientific">Candidatus Pantoea symbiotica</name>
    <dbReference type="NCBI Taxonomy" id="1884370"/>
    <lineage>
        <taxon>Bacteria</taxon>
        <taxon>Pseudomonadati</taxon>
        <taxon>Pseudomonadota</taxon>
        <taxon>Gammaproteobacteria</taxon>
        <taxon>Enterobacterales</taxon>
        <taxon>Erwiniaceae</taxon>
        <taxon>Pantoea</taxon>
    </lineage>
</organism>
<feature type="domain" description="Flavin reductase like" evidence="2">
    <location>
        <begin position="16"/>
        <end position="162"/>
    </location>
</feature>
<sequence length="164" mass="17627">MTENPIILADAYRGGMRQLAAGVCLITASYQGQPGGMIATAVTSVSAEPPTLLVCVNRSASLFAMIAESGRFCVNVLSADAQALVDVFSNSARRDERFQHGEWLMAANGTPLCAESLVSFECSLAKTMDWHTHAIFLGEVTAVLHPRSDAAPMVYHDRGFHQLV</sequence>
<dbReference type="InterPro" id="IPR050268">
    <property type="entry name" value="NADH-dep_flavin_reductase"/>
</dbReference>
<dbReference type="InterPro" id="IPR012349">
    <property type="entry name" value="Split_barrel_FMN-bd"/>
</dbReference>
<evidence type="ECO:0000259" key="2">
    <source>
        <dbReference type="SMART" id="SM00903"/>
    </source>
</evidence>
<accession>A0A1I3ZX81</accession>
<dbReference type="RefSeq" id="WP_008108738.1">
    <property type="nucleotide sequence ID" value="NZ_FOSD01000007.1"/>
</dbReference>